<gene>
    <name evidence="1" type="ORF">CN984_11970</name>
</gene>
<sequence length="70" mass="8089">MKMIKKLFKNDFRTAFVFGMVQYTAVNLVSGSDVETTWYIRLTAHAISAIVSITIIFVYIKVMRKILKNI</sequence>
<reference evidence="1 2" key="1">
    <citation type="submission" date="2017-09" db="EMBL/GenBank/DDBJ databases">
        <title>Large-scale bioinformatics analysis of Bacillus genomes uncovers conserved roles of natural products in bacterial physiology.</title>
        <authorList>
            <consortium name="Agbiome Team Llc"/>
            <person name="Bleich R.M."/>
            <person name="Grubbs K.J."/>
            <person name="Santa Maria K.C."/>
            <person name="Allen S.E."/>
            <person name="Farag S."/>
            <person name="Shank E.A."/>
            <person name="Bowers A."/>
        </authorList>
    </citation>
    <scope>NUCLEOTIDE SEQUENCE [LARGE SCALE GENOMIC DNA]</scope>
    <source>
        <strain evidence="1 2">AFS050027</strain>
    </source>
</reference>
<accession>A0A2B9Q2R2</accession>
<dbReference type="AlphaFoldDB" id="A0A2B9Q2R2"/>
<organism evidence="1 2">
    <name type="scientific">Bacillus cereus</name>
    <dbReference type="NCBI Taxonomy" id="1396"/>
    <lineage>
        <taxon>Bacteria</taxon>
        <taxon>Bacillati</taxon>
        <taxon>Bacillota</taxon>
        <taxon>Bacilli</taxon>
        <taxon>Bacillales</taxon>
        <taxon>Bacillaceae</taxon>
        <taxon>Bacillus</taxon>
        <taxon>Bacillus cereus group</taxon>
    </lineage>
</organism>
<evidence type="ECO:0000313" key="1">
    <source>
        <dbReference type="EMBL" id="PGO29158.1"/>
    </source>
</evidence>
<protein>
    <submittedName>
        <fullName evidence="1">Uncharacterized protein</fullName>
    </submittedName>
</protein>
<comment type="caution">
    <text evidence="1">The sequence shown here is derived from an EMBL/GenBank/DDBJ whole genome shotgun (WGS) entry which is preliminary data.</text>
</comment>
<proteinExistence type="predicted"/>
<name>A0A2B9Q2R2_BACCE</name>
<evidence type="ECO:0000313" key="2">
    <source>
        <dbReference type="Proteomes" id="UP000223777"/>
    </source>
</evidence>
<dbReference type="EMBL" id="NUIL01000015">
    <property type="protein sequence ID" value="PGO29158.1"/>
    <property type="molecule type" value="Genomic_DNA"/>
</dbReference>
<dbReference type="Proteomes" id="UP000223777">
    <property type="component" value="Unassembled WGS sequence"/>
</dbReference>